<dbReference type="GO" id="GO:0005886">
    <property type="term" value="C:plasma membrane"/>
    <property type="evidence" value="ECO:0007669"/>
    <property type="project" value="UniProtKB-SubCell"/>
</dbReference>
<dbReference type="InterPro" id="IPR017452">
    <property type="entry name" value="GPCR_Rhodpsn_7TM"/>
</dbReference>
<feature type="transmembrane region" description="Helical" evidence="11">
    <location>
        <begin position="106"/>
        <end position="123"/>
    </location>
</feature>
<name>A0A3B5L278_9TELE</name>
<evidence type="ECO:0000256" key="5">
    <source>
        <dbReference type="ARBA" id="ARBA00023040"/>
    </source>
</evidence>
<dbReference type="Ensembl" id="ENSXCOT00000004503.1">
    <property type="protein sequence ID" value="ENSXCOP00000004450.1"/>
    <property type="gene ID" value="ENSXCOG00000003518.1"/>
</dbReference>
<keyword evidence="5" id="KW-0297">G-protein coupled receptor</keyword>
<dbReference type="InterPro" id="IPR000276">
    <property type="entry name" value="GPCR_Rhodpsn"/>
</dbReference>
<dbReference type="PANTHER" id="PTHR24234:SF8">
    <property type="entry name" value="G-PROTEIN COUPLED RECEPTOR 4-LIKE"/>
    <property type="match status" value="1"/>
</dbReference>
<evidence type="ECO:0000256" key="10">
    <source>
        <dbReference type="ARBA" id="ARBA00023224"/>
    </source>
</evidence>
<reference evidence="13" key="2">
    <citation type="submission" date="2025-09" db="UniProtKB">
        <authorList>
            <consortium name="Ensembl"/>
        </authorList>
    </citation>
    <scope>IDENTIFICATION</scope>
</reference>
<evidence type="ECO:0000256" key="3">
    <source>
        <dbReference type="ARBA" id="ARBA00022692"/>
    </source>
</evidence>
<reference evidence="13" key="1">
    <citation type="submission" date="2025-08" db="UniProtKB">
        <authorList>
            <consortium name="Ensembl"/>
        </authorList>
    </citation>
    <scope>IDENTIFICATION</scope>
</reference>
<dbReference type="GeneTree" id="ENSGT00940000164014"/>
<dbReference type="AlphaFoldDB" id="A0A3B5L278"/>
<feature type="transmembrane region" description="Helical" evidence="11">
    <location>
        <begin position="49"/>
        <end position="72"/>
    </location>
</feature>
<sequence length="265" mass="30453">MQHLPSPNRSKSSTNPDLSYLLVLLLIYYYYFTLILLNPHFLQIRSDHVVPVFIINLLISDIIQICFIYYLYNCGVMASVFFMTFIAMERYLLIAWPFWYRFQRKLKLSASVSVVSWILSVFIGLNNGMWQGSLLVLPMPLLIFFLVRSIKALSTAQNVPPNERQQIIVVLTVVLFAYVLTFLPQILVDTTFVNLISVPCTLIQLNPLADLLLYLIIKKCLFDKLLAFLCCCRKINNRNQQTNSITATTCSWSASQGQKEAENNS</sequence>
<dbReference type="PROSITE" id="PS00237">
    <property type="entry name" value="G_PROTEIN_RECEP_F1_1"/>
    <property type="match status" value="1"/>
</dbReference>
<dbReference type="GO" id="GO:0004930">
    <property type="term" value="F:G protein-coupled receptor activity"/>
    <property type="evidence" value="ECO:0007669"/>
    <property type="project" value="UniProtKB-KW"/>
</dbReference>
<feature type="transmembrane region" description="Helical" evidence="11">
    <location>
        <begin position="129"/>
        <end position="147"/>
    </location>
</feature>
<keyword evidence="2" id="KW-1003">Cell membrane</keyword>
<evidence type="ECO:0000256" key="11">
    <source>
        <dbReference type="SAM" id="Phobius"/>
    </source>
</evidence>
<evidence type="ECO:0000256" key="9">
    <source>
        <dbReference type="ARBA" id="ARBA00023180"/>
    </source>
</evidence>
<keyword evidence="10" id="KW-0807">Transducer</keyword>
<comment type="subcellular location">
    <subcellularLocation>
        <location evidence="1">Cell membrane</location>
        <topology evidence="1">Multi-pass membrane protein</topology>
    </subcellularLocation>
</comment>
<evidence type="ECO:0000256" key="4">
    <source>
        <dbReference type="ARBA" id="ARBA00022989"/>
    </source>
</evidence>
<feature type="transmembrane region" description="Helical" evidence="11">
    <location>
        <begin position="78"/>
        <end position="99"/>
    </location>
</feature>
<evidence type="ECO:0000313" key="13">
    <source>
        <dbReference type="Ensembl" id="ENSXCOP00000004450.1"/>
    </source>
</evidence>
<feature type="transmembrane region" description="Helical" evidence="11">
    <location>
        <begin position="167"/>
        <end position="186"/>
    </location>
</feature>
<protein>
    <recommendedName>
        <fullName evidence="12">G-protein coupled receptors family 1 profile domain-containing protein</fullName>
    </recommendedName>
</protein>
<keyword evidence="9" id="KW-0325">Glycoprotein</keyword>
<evidence type="ECO:0000256" key="8">
    <source>
        <dbReference type="ARBA" id="ARBA00023170"/>
    </source>
</evidence>
<evidence type="ECO:0000256" key="1">
    <source>
        <dbReference type="ARBA" id="ARBA00004651"/>
    </source>
</evidence>
<organism evidence="13 14">
    <name type="scientific">Xiphophorus couchianus</name>
    <name type="common">Monterrey platyfish</name>
    <dbReference type="NCBI Taxonomy" id="32473"/>
    <lineage>
        <taxon>Eukaryota</taxon>
        <taxon>Metazoa</taxon>
        <taxon>Chordata</taxon>
        <taxon>Craniata</taxon>
        <taxon>Vertebrata</taxon>
        <taxon>Euteleostomi</taxon>
        <taxon>Actinopterygii</taxon>
        <taxon>Neopterygii</taxon>
        <taxon>Teleostei</taxon>
        <taxon>Neoteleostei</taxon>
        <taxon>Acanthomorphata</taxon>
        <taxon>Ovalentaria</taxon>
        <taxon>Atherinomorphae</taxon>
        <taxon>Cyprinodontiformes</taxon>
        <taxon>Poeciliidae</taxon>
        <taxon>Poeciliinae</taxon>
        <taxon>Xiphophorus</taxon>
    </lineage>
</organism>
<keyword evidence="8" id="KW-0675">Receptor</keyword>
<dbReference type="PROSITE" id="PS50262">
    <property type="entry name" value="G_PROTEIN_RECEP_F1_2"/>
    <property type="match status" value="1"/>
</dbReference>
<evidence type="ECO:0000256" key="6">
    <source>
        <dbReference type="ARBA" id="ARBA00023136"/>
    </source>
</evidence>
<feature type="domain" description="G-protein coupled receptors family 1 profile" evidence="12">
    <location>
        <begin position="1"/>
        <end position="125"/>
    </location>
</feature>
<keyword evidence="7" id="KW-1015">Disulfide bond</keyword>
<feature type="transmembrane region" description="Helical" evidence="11">
    <location>
        <begin position="20"/>
        <end position="37"/>
    </location>
</feature>
<dbReference type="Pfam" id="PF00001">
    <property type="entry name" value="7tm_1"/>
    <property type="match status" value="1"/>
</dbReference>
<keyword evidence="14" id="KW-1185">Reference proteome</keyword>
<proteinExistence type="predicted"/>
<dbReference type="Gene3D" id="1.20.1070.10">
    <property type="entry name" value="Rhodopsin 7-helix transmembrane proteins"/>
    <property type="match status" value="2"/>
</dbReference>
<accession>A0A3B5L278</accession>
<keyword evidence="3 11" id="KW-0812">Transmembrane</keyword>
<keyword evidence="4 11" id="KW-1133">Transmembrane helix</keyword>
<dbReference type="SUPFAM" id="SSF81321">
    <property type="entry name" value="Family A G protein-coupled receptor-like"/>
    <property type="match status" value="1"/>
</dbReference>
<evidence type="ECO:0000259" key="12">
    <source>
        <dbReference type="PROSITE" id="PS50262"/>
    </source>
</evidence>
<feature type="transmembrane region" description="Helical" evidence="11">
    <location>
        <begin position="192"/>
        <end position="217"/>
    </location>
</feature>
<evidence type="ECO:0000313" key="14">
    <source>
        <dbReference type="Proteomes" id="UP000261380"/>
    </source>
</evidence>
<dbReference type="PANTHER" id="PTHR24234">
    <property type="entry name" value="LYSOPHOSPHATIDIC ACID RECEPTOR 5/SPHINGOSYLPHOSPHORYLCHOLINE RECEPTOR"/>
    <property type="match status" value="1"/>
</dbReference>
<dbReference type="Proteomes" id="UP000261380">
    <property type="component" value="Unplaced"/>
</dbReference>
<evidence type="ECO:0000256" key="2">
    <source>
        <dbReference type="ARBA" id="ARBA00022475"/>
    </source>
</evidence>
<evidence type="ECO:0000256" key="7">
    <source>
        <dbReference type="ARBA" id="ARBA00023157"/>
    </source>
</evidence>
<keyword evidence="6 11" id="KW-0472">Membrane</keyword>